<proteinExistence type="predicted"/>
<comment type="caution">
    <text evidence="3">The sequence shown here is derived from an EMBL/GenBank/DDBJ whole genome shotgun (WGS) entry which is preliminary data.</text>
</comment>
<name>A0AAN7ZAV0_9PEZI</name>
<feature type="transmembrane region" description="Helical" evidence="2">
    <location>
        <begin position="44"/>
        <end position="63"/>
    </location>
</feature>
<keyword evidence="2" id="KW-1133">Transmembrane helix</keyword>
<dbReference type="Proteomes" id="UP001305414">
    <property type="component" value="Unassembled WGS sequence"/>
</dbReference>
<evidence type="ECO:0000313" key="4">
    <source>
        <dbReference type="Proteomes" id="UP001305414"/>
    </source>
</evidence>
<accession>A0AAN7ZAV0</accession>
<dbReference type="AlphaFoldDB" id="A0AAN7ZAV0"/>
<dbReference type="PANTHER" id="PTHR35896:SF3">
    <property type="entry name" value="MAJOR FACILITATOR SUPERFAMILY TRANSPORTER"/>
    <property type="match status" value="1"/>
</dbReference>
<feature type="region of interest" description="Disordered" evidence="1">
    <location>
        <begin position="177"/>
        <end position="207"/>
    </location>
</feature>
<keyword evidence="4" id="KW-1185">Reference proteome</keyword>
<gene>
    <name evidence="3" type="ORF">RRF57_008210</name>
</gene>
<keyword evidence="2" id="KW-0812">Transmembrane</keyword>
<evidence type="ECO:0000313" key="3">
    <source>
        <dbReference type="EMBL" id="KAK5632496.1"/>
    </source>
</evidence>
<keyword evidence="2" id="KW-0472">Membrane</keyword>
<sequence>MSYTPLKTTPTDEEAIQRATKTDEEEEWPVSSHLPRPVPRRLRIIDVIKGVAIILLLAAFFMLGRITTSGKWHHSLSGNDTALVSVGKCSPDWKEAEEAGCVYDVVLSTWMHPRCFNEEMYQKYKTILQDMNFKYWLEPEMINEISLEAVETGEHGWVWTDGRYHHLHCSIRSRANPSSIDERPDSLGHNLSERGSPSPLFAVQRQS</sequence>
<reference evidence="3 4" key="1">
    <citation type="submission" date="2023-10" db="EMBL/GenBank/DDBJ databases">
        <title>Draft genome sequence of Xylaria bambusicola isolate GMP-LS, the root and basal stem rot pathogen of sugarcane in Indonesia.</title>
        <authorList>
            <person name="Selvaraj P."/>
            <person name="Muralishankar V."/>
            <person name="Muruganantham S."/>
            <person name="Sp S."/>
            <person name="Haryani S."/>
            <person name="Lau K.J.X."/>
            <person name="Naqvi N.I."/>
        </authorList>
    </citation>
    <scope>NUCLEOTIDE SEQUENCE [LARGE SCALE GENOMIC DNA]</scope>
    <source>
        <strain evidence="3">GMP-LS</strain>
    </source>
</reference>
<dbReference type="PANTHER" id="PTHR35896">
    <property type="entry name" value="IG-LIKE DOMAIN-CONTAINING PROTEIN"/>
    <property type="match status" value="1"/>
</dbReference>
<dbReference type="EMBL" id="JAWHQM010000025">
    <property type="protein sequence ID" value="KAK5632496.1"/>
    <property type="molecule type" value="Genomic_DNA"/>
</dbReference>
<evidence type="ECO:0000256" key="1">
    <source>
        <dbReference type="SAM" id="MobiDB-lite"/>
    </source>
</evidence>
<feature type="region of interest" description="Disordered" evidence="1">
    <location>
        <begin position="1"/>
        <end position="32"/>
    </location>
</feature>
<dbReference type="InterPro" id="IPR053008">
    <property type="entry name" value="Phomopsin_biosynth_assoc"/>
</dbReference>
<protein>
    <submittedName>
        <fullName evidence="3">Uncharacterized protein</fullName>
    </submittedName>
</protein>
<organism evidence="3 4">
    <name type="scientific">Xylaria bambusicola</name>
    <dbReference type="NCBI Taxonomy" id="326684"/>
    <lineage>
        <taxon>Eukaryota</taxon>
        <taxon>Fungi</taxon>
        <taxon>Dikarya</taxon>
        <taxon>Ascomycota</taxon>
        <taxon>Pezizomycotina</taxon>
        <taxon>Sordariomycetes</taxon>
        <taxon>Xylariomycetidae</taxon>
        <taxon>Xylariales</taxon>
        <taxon>Xylariaceae</taxon>
        <taxon>Xylaria</taxon>
    </lineage>
</organism>
<evidence type="ECO:0000256" key="2">
    <source>
        <dbReference type="SAM" id="Phobius"/>
    </source>
</evidence>